<reference evidence="5 6" key="1">
    <citation type="journal article" date="2019" name="Sci. Rep.">
        <title>Orb-weaving spider Araneus ventricosus genome elucidates the spidroin gene catalogue.</title>
        <authorList>
            <person name="Kono N."/>
            <person name="Nakamura H."/>
            <person name="Ohtoshi R."/>
            <person name="Moran D.A.P."/>
            <person name="Shinohara A."/>
            <person name="Yoshida Y."/>
            <person name="Fujiwara M."/>
            <person name="Mori M."/>
            <person name="Tomita M."/>
            <person name="Arakawa K."/>
        </authorList>
    </citation>
    <scope>NUCLEOTIDE SEQUENCE [LARGE SCALE GENOMIC DNA]</scope>
</reference>
<dbReference type="SUPFAM" id="SSF52540">
    <property type="entry name" value="P-loop containing nucleoside triphosphate hydrolases"/>
    <property type="match status" value="1"/>
</dbReference>
<comment type="similarity">
    <text evidence="4">Belongs to the DEAD box helicase family.</text>
</comment>
<dbReference type="AlphaFoldDB" id="A0A4Y2S4Y0"/>
<gene>
    <name evidence="5" type="primary">pit_4</name>
    <name evidence="5" type="ORF">AVEN_252666_1</name>
</gene>
<dbReference type="PANTHER" id="PTHR24031">
    <property type="entry name" value="RNA HELICASE"/>
    <property type="match status" value="1"/>
</dbReference>
<comment type="catalytic activity">
    <reaction evidence="4">
        <text>ATP + H2O = ADP + phosphate + H(+)</text>
        <dbReference type="Rhea" id="RHEA:13065"/>
        <dbReference type="ChEBI" id="CHEBI:15377"/>
        <dbReference type="ChEBI" id="CHEBI:15378"/>
        <dbReference type="ChEBI" id="CHEBI:30616"/>
        <dbReference type="ChEBI" id="CHEBI:43474"/>
        <dbReference type="ChEBI" id="CHEBI:456216"/>
        <dbReference type="EC" id="3.6.4.13"/>
    </reaction>
</comment>
<dbReference type="GO" id="GO:0003723">
    <property type="term" value="F:RNA binding"/>
    <property type="evidence" value="ECO:0007669"/>
    <property type="project" value="UniProtKB-UniRule"/>
</dbReference>
<feature type="non-terminal residue" evidence="5">
    <location>
        <position position="1"/>
    </location>
</feature>
<protein>
    <recommendedName>
        <fullName evidence="4">ATP-dependent RNA helicase</fullName>
        <ecNumber evidence="4">3.6.4.13</ecNumber>
    </recommendedName>
</protein>
<dbReference type="GO" id="GO:0003724">
    <property type="term" value="F:RNA helicase activity"/>
    <property type="evidence" value="ECO:0007669"/>
    <property type="project" value="UniProtKB-EC"/>
</dbReference>
<evidence type="ECO:0000256" key="3">
    <source>
        <dbReference type="ARBA" id="ARBA00022840"/>
    </source>
</evidence>
<organism evidence="5 6">
    <name type="scientific">Araneus ventricosus</name>
    <name type="common">Orbweaver spider</name>
    <name type="synonym">Epeira ventricosa</name>
    <dbReference type="NCBI Taxonomy" id="182803"/>
    <lineage>
        <taxon>Eukaryota</taxon>
        <taxon>Metazoa</taxon>
        <taxon>Ecdysozoa</taxon>
        <taxon>Arthropoda</taxon>
        <taxon>Chelicerata</taxon>
        <taxon>Arachnida</taxon>
        <taxon>Araneae</taxon>
        <taxon>Araneomorphae</taxon>
        <taxon>Entelegynae</taxon>
        <taxon>Araneoidea</taxon>
        <taxon>Araneidae</taxon>
        <taxon>Araneus</taxon>
    </lineage>
</organism>
<proteinExistence type="inferred from homology"/>
<keyword evidence="4 5" id="KW-0347">Helicase</keyword>
<dbReference type="GO" id="GO:0005524">
    <property type="term" value="F:ATP binding"/>
    <property type="evidence" value="ECO:0007669"/>
    <property type="project" value="UniProtKB-UniRule"/>
</dbReference>
<comment type="caution">
    <text evidence="5">The sequence shown here is derived from an EMBL/GenBank/DDBJ whole genome shotgun (WGS) entry which is preliminary data.</text>
</comment>
<dbReference type="EC" id="3.6.4.13" evidence="4"/>
<evidence type="ECO:0000313" key="5">
    <source>
        <dbReference type="EMBL" id="GBN82943.1"/>
    </source>
</evidence>
<evidence type="ECO:0000256" key="1">
    <source>
        <dbReference type="ARBA" id="ARBA00022741"/>
    </source>
</evidence>
<keyword evidence="1 4" id="KW-0547">Nucleotide-binding</keyword>
<keyword evidence="4" id="KW-0694">RNA-binding</keyword>
<dbReference type="GO" id="GO:0016787">
    <property type="term" value="F:hydrolase activity"/>
    <property type="evidence" value="ECO:0007669"/>
    <property type="project" value="UniProtKB-KW"/>
</dbReference>
<comment type="function">
    <text evidence="4">RNA helicase.</text>
</comment>
<evidence type="ECO:0000256" key="4">
    <source>
        <dbReference type="RuleBase" id="RU365068"/>
    </source>
</evidence>
<keyword evidence="3 4" id="KW-0067">ATP-binding</keyword>
<dbReference type="Gene3D" id="3.40.50.300">
    <property type="entry name" value="P-loop containing nucleotide triphosphate hydrolases"/>
    <property type="match status" value="1"/>
</dbReference>
<keyword evidence="6" id="KW-1185">Reference proteome</keyword>
<dbReference type="Proteomes" id="UP000499080">
    <property type="component" value="Unassembled WGS sequence"/>
</dbReference>
<accession>A0A4Y2S4Y0</accession>
<comment type="domain">
    <text evidence="4">The Q motif is unique to and characteristic of the DEAD box family of RNA helicases and controls ATP binding and hydrolysis.</text>
</comment>
<name>A0A4Y2S4Y0_ARAVE</name>
<sequence length="314" mass="35754">KNCTRACGHLRMEHQAGIFLIKKKTSATAFSKVGSVKLASLETRQTLLFSATLNQKTQDLVKVALPKKPLYIGVDDDDEEATVEGLTQEYIHRVGRTARGESQSGNALLFLRPEELGFLRYLKHARVPLQEYAFNWNRIAYVQNQDHNTNENHQNIPNTNENAHENTTPIDTNNNARQENNPQIPELSLEEITDLLLITAINNAEPPGLTWKKLGESLGFHDSLPPHYKSRVLDMIADGRVYKLDRLIYPCGAIKESERELIKTPDLPPTTRSNILDYIEQQPTINFYRITHQVLSMNKSLDAKSTSCFRTFYH</sequence>
<dbReference type="OrthoDB" id="10259640at2759"/>
<keyword evidence="2 4" id="KW-0378">Hydrolase</keyword>
<evidence type="ECO:0000313" key="6">
    <source>
        <dbReference type="Proteomes" id="UP000499080"/>
    </source>
</evidence>
<dbReference type="InterPro" id="IPR027417">
    <property type="entry name" value="P-loop_NTPase"/>
</dbReference>
<evidence type="ECO:0000256" key="2">
    <source>
        <dbReference type="ARBA" id="ARBA00022801"/>
    </source>
</evidence>
<dbReference type="EMBL" id="BGPR01019789">
    <property type="protein sequence ID" value="GBN82943.1"/>
    <property type="molecule type" value="Genomic_DNA"/>
</dbReference>